<reference evidence="2 3" key="1">
    <citation type="journal article" date="2018" name="Nat. Ecol. Evol.">
        <title>Pezizomycetes genomes reveal the molecular basis of ectomycorrhizal truffle lifestyle.</title>
        <authorList>
            <person name="Murat C."/>
            <person name="Payen T."/>
            <person name="Noel B."/>
            <person name="Kuo A."/>
            <person name="Morin E."/>
            <person name="Chen J."/>
            <person name="Kohler A."/>
            <person name="Krizsan K."/>
            <person name="Balestrini R."/>
            <person name="Da Silva C."/>
            <person name="Montanini B."/>
            <person name="Hainaut M."/>
            <person name="Levati E."/>
            <person name="Barry K.W."/>
            <person name="Belfiori B."/>
            <person name="Cichocki N."/>
            <person name="Clum A."/>
            <person name="Dockter R.B."/>
            <person name="Fauchery L."/>
            <person name="Guy J."/>
            <person name="Iotti M."/>
            <person name="Le Tacon F."/>
            <person name="Lindquist E.A."/>
            <person name="Lipzen A."/>
            <person name="Malagnac F."/>
            <person name="Mello A."/>
            <person name="Molinier V."/>
            <person name="Miyauchi S."/>
            <person name="Poulain J."/>
            <person name="Riccioni C."/>
            <person name="Rubini A."/>
            <person name="Sitrit Y."/>
            <person name="Splivallo R."/>
            <person name="Traeger S."/>
            <person name="Wang M."/>
            <person name="Zifcakova L."/>
            <person name="Wipf D."/>
            <person name="Zambonelli A."/>
            <person name="Paolocci F."/>
            <person name="Nowrousian M."/>
            <person name="Ottonello S."/>
            <person name="Baldrian P."/>
            <person name="Spatafora J.W."/>
            <person name="Henrissat B."/>
            <person name="Nagy L.G."/>
            <person name="Aury J.M."/>
            <person name="Wincker P."/>
            <person name="Grigoriev I.V."/>
            <person name="Bonfante P."/>
            <person name="Martin F.M."/>
        </authorList>
    </citation>
    <scope>NUCLEOTIDE SEQUENCE [LARGE SCALE GENOMIC DNA]</scope>
    <source>
        <strain evidence="2 3">ATCC MYA-4762</strain>
    </source>
</reference>
<sequence>MFFTLAARSAIQSQSLLRPALRSGQVIRIAPARRPAGRRFQSTTIRDWTHDATQSPLAAGFAGGFVALAGVYIWYHMSGTAKVMKTLRSTAETVEKLKETVKGTLSEAPASNQALKYIRNAARSYAKLLPGEAKEKMDSAFDQLEDFASGPRAEEVQNLVNETYAEVRKIFNEGGFDAHTAEMLKDVLEDKGKKLRRLVGDVGQQLLDKTPGLQDALKRSGAGDALSDITRIAKETGPEATKVVQDMYRELEQLLQGQSLTGAATDPTTIYKAVTIIQNKSDHVRRLGQKATEQAWNEAYGDLLSNKDGLLDLLPANVRDFMKENAEALKRAALQTGSVGGVYEVIGIIRQNAQNGEEGAKKIKDYIGDKVKQVSSGRGGDMMGSSILGSGGDNWDNIISQAENYLRQMPGGDKLSETIPKARDIMELFQYRSPQARRLAEETLREVSDVLNRRVEEAKRLAKEAAREGSESAGK</sequence>
<organism evidence="2 3">
    <name type="scientific">Terfezia boudieri ATCC MYA-4762</name>
    <dbReference type="NCBI Taxonomy" id="1051890"/>
    <lineage>
        <taxon>Eukaryota</taxon>
        <taxon>Fungi</taxon>
        <taxon>Dikarya</taxon>
        <taxon>Ascomycota</taxon>
        <taxon>Pezizomycotina</taxon>
        <taxon>Pezizomycetes</taxon>
        <taxon>Pezizales</taxon>
        <taxon>Pezizaceae</taxon>
        <taxon>Terfezia</taxon>
    </lineage>
</organism>
<dbReference type="Proteomes" id="UP000267821">
    <property type="component" value="Unassembled WGS sequence"/>
</dbReference>
<evidence type="ECO:0000313" key="3">
    <source>
        <dbReference type="Proteomes" id="UP000267821"/>
    </source>
</evidence>
<dbReference type="AlphaFoldDB" id="A0A3N4M5X7"/>
<name>A0A3N4M5X7_9PEZI</name>
<evidence type="ECO:0000256" key="1">
    <source>
        <dbReference type="SAM" id="Phobius"/>
    </source>
</evidence>
<dbReference type="InParanoid" id="A0A3N4M5X7"/>
<dbReference type="EMBL" id="ML121528">
    <property type="protein sequence ID" value="RPB29169.1"/>
    <property type="molecule type" value="Genomic_DNA"/>
</dbReference>
<feature type="transmembrane region" description="Helical" evidence="1">
    <location>
        <begin position="57"/>
        <end position="75"/>
    </location>
</feature>
<accession>A0A3N4M5X7</accession>
<keyword evidence="1" id="KW-0812">Transmembrane</keyword>
<proteinExistence type="predicted"/>
<keyword evidence="1" id="KW-0472">Membrane</keyword>
<evidence type="ECO:0000313" key="2">
    <source>
        <dbReference type="EMBL" id="RPB29169.1"/>
    </source>
</evidence>
<keyword evidence="1" id="KW-1133">Transmembrane helix</keyword>
<protein>
    <submittedName>
        <fullName evidence="2">Uncharacterized protein</fullName>
    </submittedName>
</protein>
<gene>
    <name evidence="2" type="ORF">L211DRAFT_864752</name>
</gene>
<keyword evidence="3" id="KW-1185">Reference proteome</keyword>
<dbReference type="OrthoDB" id="3883941at2759"/>
<dbReference type="STRING" id="1051890.A0A3N4M5X7"/>